<comment type="caution">
    <text evidence="2">The sequence shown here is derived from an EMBL/GenBank/DDBJ whole genome shotgun (WGS) entry which is preliminary data.</text>
</comment>
<feature type="region of interest" description="Disordered" evidence="1">
    <location>
        <begin position="552"/>
        <end position="596"/>
    </location>
</feature>
<dbReference type="AlphaFoldDB" id="A0A644YSW3"/>
<feature type="compositionally biased region" description="Basic and acidic residues" evidence="1">
    <location>
        <begin position="582"/>
        <end position="596"/>
    </location>
</feature>
<name>A0A644YSW3_9ZZZZ</name>
<proteinExistence type="predicted"/>
<organism evidence="2">
    <name type="scientific">bioreactor metagenome</name>
    <dbReference type="NCBI Taxonomy" id="1076179"/>
    <lineage>
        <taxon>unclassified sequences</taxon>
        <taxon>metagenomes</taxon>
        <taxon>ecological metagenomes</taxon>
    </lineage>
</organism>
<protein>
    <submittedName>
        <fullName evidence="2">Uncharacterized protein</fullName>
    </submittedName>
</protein>
<feature type="compositionally biased region" description="Basic and acidic residues" evidence="1">
    <location>
        <begin position="150"/>
        <end position="165"/>
    </location>
</feature>
<feature type="region of interest" description="Disordered" evidence="1">
    <location>
        <begin position="137"/>
        <end position="168"/>
    </location>
</feature>
<feature type="region of interest" description="Disordered" evidence="1">
    <location>
        <begin position="342"/>
        <end position="369"/>
    </location>
</feature>
<evidence type="ECO:0000256" key="1">
    <source>
        <dbReference type="SAM" id="MobiDB-lite"/>
    </source>
</evidence>
<reference evidence="2" key="1">
    <citation type="submission" date="2019-08" db="EMBL/GenBank/DDBJ databases">
        <authorList>
            <person name="Kucharzyk K."/>
            <person name="Murdoch R.W."/>
            <person name="Higgins S."/>
            <person name="Loffler F."/>
        </authorList>
    </citation>
    <scope>NUCLEOTIDE SEQUENCE</scope>
</reference>
<sequence length="596" mass="64151">MADELGEGLAPLVHVADDGLGRQLVGRHPWMGLREDAQCGLQQLGERLRPGDVLDQPHPLVVLDAVGLHLRDRLAAGLVLLLEQHRERVVEDRLDDRHQVEDVRHRLRVEQVEGGQRERGERLVQGEVVLQFGSDLVRPPGRVGGGQPDQHARLEQPAGEVDRPPDQAAPAPFVLVAAEQQVAHVGERVAAAGDDVEDHRLVHPHPRHQRLGGGRLQPLERLLGPRDEAVRGLLADHLAALLRVVAGLGQRPLVLDHVLGRLTDDVPRGVEAGPAGPAGDLVELPGLEQPVAGAVELRQPGEDDGPDRHVDPDAEGVGATDHLEQAGLGELLDQPAVAREHPGVVHADPGTDQLRQGPPEAGMEAEGADLRRDPVLLLTRGELGRQQCLGGLQRRLLGEVDDVRRRLVGGDELLEQLVHRVERPGVRQRDRAFGVVHHGGRPAGALGEVALEEGDVTQGRRHQQELRLRQAEQRHLPGPAAVGLGVVVELVHHHLGDVGPPALAQGDVGEHLGGAGDDRGVGVDRGVAGEHADVLGTEDLAQREEFLRDQRLDRGGVEADPVLGERRELRRGGDQGLAGAGRRGEDHIVAGEEHDR</sequence>
<gene>
    <name evidence="2" type="ORF">SDC9_77514</name>
</gene>
<accession>A0A644YSW3</accession>
<evidence type="ECO:0000313" key="2">
    <source>
        <dbReference type="EMBL" id="MPM30961.1"/>
    </source>
</evidence>
<feature type="compositionally biased region" description="Basic and acidic residues" evidence="1">
    <location>
        <begin position="552"/>
        <end position="573"/>
    </location>
</feature>
<feature type="region of interest" description="Disordered" evidence="1">
    <location>
        <begin position="297"/>
        <end position="317"/>
    </location>
</feature>
<dbReference type="EMBL" id="VSSQ01005940">
    <property type="protein sequence ID" value="MPM30961.1"/>
    <property type="molecule type" value="Genomic_DNA"/>
</dbReference>